<sequence>MLRGGWMKTDINEDLLKVLAPAGSLRVAIAVGSAVSAVWTTRDAETGEPRGPTVDLARLIAARIGTPLTLVEYPSSGAIIEAASTGAWDVSFTPVDAERKQVVDFGPNYFLGESTYLVPAGSSINSISDVDRGGVRVYGVENTATIRSSRRTLTHTTATGLASLDEALVKFGNGEVDALALGKESLQSLLSQFPGARMLDGHFHAAGTAVAVPKGHTDALEVFSQIIEDLKGDGTIRKIFDTHGMEAATVAPVGSRS</sequence>
<comment type="caution">
    <text evidence="3">The sequence shown here is derived from an EMBL/GenBank/DDBJ whole genome shotgun (WGS) entry which is preliminary data.</text>
</comment>
<dbReference type="Pfam" id="PF00497">
    <property type="entry name" value="SBP_bac_3"/>
    <property type="match status" value="1"/>
</dbReference>
<dbReference type="SUPFAM" id="SSF53850">
    <property type="entry name" value="Periplasmic binding protein-like II"/>
    <property type="match status" value="1"/>
</dbReference>
<gene>
    <name evidence="3" type="ORF">AA309_24595</name>
</gene>
<dbReference type="InterPro" id="IPR001638">
    <property type="entry name" value="Solute-binding_3/MltF_N"/>
</dbReference>
<feature type="domain" description="Solute-binding protein family 3/N-terminal" evidence="2">
    <location>
        <begin position="24"/>
        <end position="247"/>
    </location>
</feature>
<protein>
    <recommendedName>
        <fullName evidence="2">Solute-binding protein family 3/N-terminal domain-containing protein</fullName>
    </recommendedName>
</protein>
<dbReference type="EMBL" id="LCYG01000074">
    <property type="protein sequence ID" value="KLK90622.1"/>
    <property type="molecule type" value="Genomic_DNA"/>
</dbReference>
<dbReference type="PANTHER" id="PTHR35936">
    <property type="entry name" value="MEMBRANE-BOUND LYTIC MUREIN TRANSGLYCOSYLASE F"/>
    <property type="match status" value="1"/>
</dbReference>
<evidence type="ECO:0000313" key="3">
    <source>
        <dbReference type="EMBL" id="KLK90622.1"/>
    </source>
</evidence>
<keyword evidence="4" id="KW-1185">Reference proteome</keyword>
<dbReference type="STRING" id="1225564.AA309_24595"/>
<accession>A0A0H1RDE8</accession>
<dbReference type="AlphaFoldDB" id="A0A0H1RDE8"/>
<proteinExistence type="predicted"/>
<reference evidence="3 4" key="1">
    <citation type="submission" date="2015-05" db="EMBL/GenBank/DDBJ databases">
        <title>Draft genome sequence of Microvirga vignae strain BR3299, a novel nitrogen fixing bacteria isolated from Brazil semi-aired region.</title>
        <authorList>
            <person name="Zilli J.E."/>
            <person name="Passos S.R."/>
            <person name="Leite J."/>
            <person name="Baldani J.I."/>
            <person name="Xavier G.R."/>
            <person name="Rumjaneck N.G."/>
            <person name="Simoes-Araujo J.L."/>
        </authorList>
    </citation>
    <scope>NUCLEOTIDE SEQUENCE [LARGE SCALE GENOMIC DNA]</scope>
    <source>
        <strain evidence="3 4">BR3299</strain>
    </source>
</reference>
<evidence type="ECO:0000256" key="1">
    <source>
        <dbReference type="ARBA" id="ARBA00022729"/>
    </source>
</evidence>
<dbReference type="PATRIC" id="fig|1225564.3.peg.6409"/>
<organism evidence="3 4">
    <name type="scientific">Microvirga vignae</name>
    <dbReference type="NCBI Taxonomy" id="1225564"/>
    <lineage>
        <taxon>Bacteria</taxon>
        <taxon>Pseudomonadati</taxon>
        <taxon>Pseudomonadota</taxon>
        <taxon>Alphaproteobacteria</taxon>
        <taxon>Hyphomicrobiales</taxon>
        <taxon>Methylobacteriaceae</taxon>
        <taxon>Microvirga</taxon>
    </lineage>
</organism>
<evidence type="ECO:0000259" key="2">
    <source>
        <dbReference type="SMART" id="SM00062"/>
    </source>
</evidence>
<dbReference type="Proteomes" id="UP000035489">
    <property type="component" value="Unassembled WGS sequence"/>
</dbReference>
<dbReference type="Gene3D" id="3.40.190.10">
    <property type="entry name" value="Periplasmic binding protein-like II"/>
    <property type="match status" value="2"/>
</dbReference>
<dbReference type="SMART" id="SM00062">
    <property type="entry name" value="PBPb"/>
    <property type="match status" value="1"/>
</dbReference>
<dbReference type="PANTHER" id="PTHR35936:SF17">
    <property type="entry name" value="ARGININE-BINDING EXTRACELLULAR PROTEIN ARTP"/>
    <property type="match status" value="1"/>
</dbReference>
<name>A0A0H1RDE8_9HYPH</name>
<evidence type="ECO:0000313" key="4">
    <source>
        <dbReference type="Proteomes" id="UP000035489"/>
    </source>
</evidence>
<keyword evidence="1" id="KW-0732">Signal</keyword>